<dbReference type="SUPFAM" id="SSF52540">
    <property type="entry name" value="P-loop containing nucleoside triphosphate hydrolases"/>
    <property type="match status" value="1"/>
</dbReference>
<protein>
    <recommendedName>
        <fullName evidence="1">Phosphoribulokinase/uridine kinase domain-containing protein</fullName>
    </recommendedName>
</protein>
<reference evidence="2 3" key="1">
    <citation type="submission" date="2017-09" db="EMBL/GenBank/DDBJ databases">
        <title>Depth-based differentiation of microbial function through sediment-hosted aquifers and enrichment of novel symbionts in the deep terrestrial subsurface.</title>
        <authorList>
            <person name="Probst A.J."/>
            <person name="Ladd B."/>
            <person name="Jarett J.K."/>
            <person name="Geller-Mcgrath D.E."/>
            <person name="Sieber C.M."/>
            <person name="Emerson J.B."/>
            <person name="Anantharaman K."/>
            <person name="Thomas B.C."/>
            <person name="Malmstrom R."/>
            <person name="Stieglmeier M."/>
            <person name="Klingl A."/>
            <person name="Woyke T."/>
            <person name="Ryan C.M."/>
            <person name="Banfield J.F."/>
        </authorList>
    </citation>
    <scope>NUCLEOTIDE SEQUENCE [LARGE SCALE GENOMIC DNA]</scope>
    <source>
        <strain evidence="2">CG10_big_fil_rev_8_21_14_0_10_50_16</strain>
    </source>
</reference>
<name>A0A2H0RLI2_9BACT</name>
<feature type="domain" description="Phosphoribulokinase/uridine kinase" evidence="1">
    <location>
        <begin position="12"/>
        <end position="180"/>
    </location>
</feature>
<proteinExistence type="predicted"/>
<dbReference type="InterPro" id="IPR027417">
    <property type="entry name" value="P-loop_NTPase"/>
</dbReference>
<dbReference type="EMBL" id="PCYM01000008">
    <property type="protein sequence ID" value="PIR47358.1"/>
    <property type="molecule type" value="Genomic_DNA"/>
</dbReference>
<dbReference type="PANTHER" id="PTHR10285">
    <property type="entry name" value="URIDINE KINASE"/>
    <property type="match status" value="1"/>
</dbReference>
<dbReference type="PRINTS" id="PR00988">
    <property type="entry name" value="URIDINKINASE"/>
</dbReference>
<dbReference type="Gene3D" id="3.40.50.300">
    <property type="entry name" value="P-loop containing nucleotide triphosphate hydrolases"/>
    <property type="match status" value="1"/>
</dbReference>
<gene>
    <name evidence="2" type="ORF">COV06_04005</name>
</gene>
<dbReference type="GO" id="GO:0005524">
    <property type="term" value="F:ATP binding"/>
    <property type="evidence" value="ECO:0007669"/>
    <property type="project" value="InterPro"/>
</dbReference>
<evidence type="ECO:0000259" key="1">
    <source>
        <dbReference type="Pfam" id="PF00485"/>
    </source>
</evidence>
<dbReference type="Pfam" id="PF00485">
    <property type="entry name" value="PRK"/>
    <property type="match status" value="1"/>
</dbReference>
<evidence type="ECO:0000313" key="2">
    <source>
        <dbReference type="EMBL" id="PIR47358.1"/>
    </source>
</evidence>
<organism evidence="2 3">
    <name type="scientific">Candidatus Uhrbacteria bacterium CG10_big_fil_rev_8_21_14_0_10_50_16</name>
    <dbReference type="NCBI Taxonomy" id="1975039"/>
    <lineage>
        <taxon>Bacteria</taxon>
        <taxon>Candidatus Uhriibacteriota</taxon>
    </lineage>
</organism>
<evidence type="ECO:0000313" key="3">
    <source>
        <dbReference type="Proteomes" id="UP000230084"/>
    </source>
</evidence>
<dbReference type="AlphaFoldDB" id="A0A2H0RLI2"/>
<accession>A0A2H0RLI2</accession>
<dbReference type="InterPro" id="IPR006083">
    <property type="entry name" value="PRK/URK"/>
</dbReference>
<comment type="caution">
    <text evidence="2">The sequence shown here is derived from an EMBL/GenBank/DDBJ whole genome shotgun (WGS) entry which is preliminary data.</text>
</comment>
<dbReference type="GO" id="GO:0016301">
    <property type="term" value="F:kinase activity"/>
    <property type="evidence" value="ECO:0007669"/>
    <property type="project" value="InterPro"/>
</dbReference>
<sequence>MNQPFKSLKPIVIGVAGPSGAGKSTVCKRIIQEYPGILRLKFDDFFCDEADVDRHPLGFANWDNPSSIKWELLQMALMNLKAGLSVTIPDYQRRQNKMVGTKCVQPAPIILLDGYQVLHDPGVREQLDFALYFDLEEDLQIDRRIARQPSVDRGYLYHVMIPAARAFLYPTKKYATHIVNASQEPEAVYVSARSHLLEIFAKIQSRENQTPIVSNSLTHTS</sequence>
<dbReference type="Proteomes" id="UP000230084">
    <property type="component" value="Unassembled WGS sequence"/>
</dbReference>